<accession>A0ACC3SNF3</accession>
<reference evidence="1" key="1">
    <citation type="submission" date="2024-02" db="EMBL/GenBank/DDBJ databases">
        <title>Metagenome Assembled Genome of Zalaria obscura JY119.</title>
        <authorList>
            <person name="Vighnesh L."/>
            <person name="Jagadeeshwari U."/>
            <person name="Venkata Ramana C."/>
            <person name="Sasikala C."/>
        </authorList>
    </citation>
    <scope>NUCLEOTIDE SEQUENCE</scope>
    <source>
        <strain evidence="1">JY119</strain>
    </source>
</reference>
<comment type="caution">
    <text evidence="1">The sequence shown here is derived from an EMBL/GenBank/DDBJ whole genome shotgun (WGS) entry which is preliminary data.</text>
</comment>
<evidence type="ECO:0000313" key="2">
    <source>
        <dbReference type="Proteomes" id="UP001320706"/>
    </source>
</evidence>
<keyword evidence="2" id="KW-1185">Reference proteome</keyword>
<dbReference type="EMBL" id="JAMKPW020000004">
    <property type="protein sequence ID" value="KAK8219289.1"/>
    <property type="molecule type" value="Genomic_DNA"/>
</dbReference>
<proteinExistence type="predicted"/>
<sequence>MAEARELTPPPLHAVPSSKEKKYDRQLRLWAASGQAALEQAHILLINSGSGVTGVETLKNLVLPGIGNFTILDSALVSEADLGVNFFLDEGCLGEFRAEHTCRFLQELNPDVKGNYIAEVRKNGSQSFIAKDKAFLPYTLIIVSAPINPACLALISDYAASNGIPVFYLHSVGYYSHFSVSLPPAFPIVDTHPDPASITDLRLLKPWPALTQFAQEKTSGLSSLSAHDLGHIPYVLLLLHYLEQWTANHNGEAPISYKDKTAFREMVRSAGPPEEENYHEAVAAVLKSLNPPTPPSSVLAVLNAPEAQKLTPTSASFWYIARAIYTFYEQHGELPLPGAVPDMKAQSSDYIRLQNIYKSKAREDYQVVLAEVRRLEKQIGRSAEMAVDEKEVEQFCKGAAHVKLVRGKPLTVARPGESVRWGSESAKNAVNALAMPDSGVLLYIAFLAWDLFTGSHDEDALGGAAKVPGEHDQELDSDEQKMLGIAQKILDDVITEAGTFVEEPQYGEMKEELGKMVKELVRAGGSELHNIAALTGGMVAQEVIKAITKQYVPIDNTCVFDVNLAVGVFMVLGGVGQFFPSIGVQGIIVGVYVILFGLATGLLEFQIPPQVARYASFMFSFIGRGVFYIFIGSIIMGDNWWKYTAGSIVALVGIGYVVLEYIPSIEPPANMRDADAGWGAEQV</sequence>
<organism evidence="1 2">
    <name type="scientific">Zalaria obscura</name>
    <dbReference type="NCBI Taxonomy" id="2024903"/>
    <lineage>
        <taxon>Eukaryota</taxon>
        <taxon>Fungi</taxon>
        <taxon>Dikarya</taxon>
        <taxon>Ascomycota</taxon>
        <taxon>Pezizomycotina</taxon>
        <taxon>Dothideomycetes</taxon>
        <taxon>Dothideomycetidae</taxon>
        <taxon>Dothideales</taxon>
        <taxon>Zalariaceae</taxon>
        <taxon>Zalaria</taxon>
    </lineage>
</organism>
<protein>
    <submittedName>
        <fullName evidence="1">Uncharacterized protein</fullName>
    </submittedName>
</protein>
<dbReference type="Proteomes" id="UP001320706">
    <property type="component" value="Unassembled WGS sequence"/>
</dbReference>
<evidence type="ECO:0000313" key="1">
    <source>
        <dbReference type="EMBL" id="KAK8219289.1"/>
    </source>
</evidence>
<name>A0ACC3SNF3_9PEZI</name>
<gene>
    <name evidence="1" type="ORF">M8818_001023</name>
</gene>